<dbReference type="EMBL" id="BAAAVI010000028">
    <property type="protein sequence ID" value="GAA2878415.1"/>
    <property type="molecule type" value="Genomic_DNA"/>
</dbReference>
<feature type="domain" description="Superoxide dismutase copper/zinc binding" evidence="3">
    <location>
        <begin position="75"/>
        <end position="189"/>
    </location>
</feature>
<evidence type="ECO:0000259" key="3">
    <source>
        <dbReference type="Pfam" id="PF00080"/>
    </source>
</evidence>
<accession>A0ABN3W0B1</accession>
<dbReference type="RefSeq" id="WP_344973668.1">
    <property type="nucleotide sequence ID" value="NZ_BAAAVI010000028.1"/>
</dbReference>
<evidence type="ECO:0000313" key="5">
    <source>
        <dbReference type="Proteomes" id="UP001500831"/>
    </source>
</evidence>
<organism evidence="4 5">
    <name type="scientific">Streptosporangium fragile</name>
    <dbReference type="NCBI Taxonomy" id="46186"/>
    <lineage>
        <taxon>Bacteria</taxon>
        <taxon>Bacillati</taxon>
        <taxon>Actinomycetota</taxon>
        <taxon>Actinomycetes</taxon>
        <taxon>Streptosporangiales</taxon>
        <taxon>Streptosporangiaceae</taxon>
        <taxon>Streptosporangium</taxon>
    </lineage>
</organism>
<name>A0ABN3W0B1_9ACTN</name>
<gene>
    <name evidence="4" type="ORF">GCM10010517_40440</name>
</gene>
<dbReference type="InterPro" id="IPR001424">
    <property type="entry name" value="SOD_Cu_Zn_dom"/>
</dbReference>
<dbReference type="Gene3D" id="2.60.40.200">
    <property type="entry name" value="Superoxide dismutase, copper/zinc binding domain"/>
    <property type="match status" value="1"/>
</dbReference>
<feature type="region of interest" description="Disordered" evidence="2">
    <location>
        <begin position="140"/>
        <end position="159"/>
    </location>
</feature>
<comment type="caution">
    <text evidence="4">The sequence shown here is derived from an EMBL/GenBank/DDBJ whole genome shotgun (WGS) entry which is preliminary data.</text>
</comment>
<evidence type="ECO:0000313" key="4">
    <source>
        <dbReference type="EMBL" id="GAA2878415.1"/>
    </source>
</evidence>
<dbReference type="InterPro" id="IPR036423">
    <property type="entry name" value="SOD-like_Cu/Zn_dom_sf"/>
</dbReference>
<dbReference type="Pfam" id="PF00080">
    <property type="entry name" value="Sod_Cu"/>
    <property type="match status" value="1"/>
</dbReference>
<protein>
    <recommendedName>
        <fullName evidence="3">Superoxide dismutase copper/zinc binding domain-containing protein</fullName>
    </recommendedName>
</protein>
<evidence type="ECO:0000256" key="2">
    <source>
        <dbReference type="SAM" id="MobiDB-lite"/>
    </source>
</evidence>
<dbReference type="PROSITE" id="PS51257">
    <property type="entry name" value="PROKAR_LIPOPROTEIN"/>
    <property type="match status" value="1"/>
</dbReference>
<dbReference type="SUPFAM" id="SSF49329">
    <property type="entry name" value="Cu,Zn superoxide dismutase-like"/>
    <property type="match status" value="1"/>
</dbReference>
<sequence length="194" mass="19339">MRSTLGVLAVAVVALLGTGCGGRAVASHPAGHTPGPSVTAGVRLAGGGTLAPPAPRAAAIVYDTALVPAGAAVRVTAESGAVLAASTVTVSGMLPHRTYGVHLHVNPCGRTPDDAGPHYRQSHSHTHASAETEVWLDVTTDAGGGGTATATQDWAFQPGRPPRSLVIHAEPTRTSGAEAGSAGPRVACVTLTER</sequence>
<keyword evidence="5" id="KW-1185">Reference proteome</keyword>
<proteinExistence type="inferred from homology"/>
<dbReference type="Proteomes" id="UP001500831">
    <property type="component" value="Unassembled WGS sequence"/>
</dbReference>
<reference evidence="4 5" key="1">
    <citation type="journal article" date="2019" name="Int. J. Syst. Evol. Microbiol.">
        <title>The Global Catalogue of Microorganisms (GCM) 10K type strain sequencing project: providing services to taxonomists for standard genome sequencing and annotation.</title>
        <authorList>
            <consortium name="The Broad Institute Genomics Platform"/>
            <consortium name="The Broad Institute Genome Sequencing Center for Infectious Disease"/>
            <person name="Wu L."/>
            <person name="Ma J."/>
        </authorList>
    </citation>
    <scope>NUCLEOTIDE SEQUENCE [LARGE SCALE GENOMIC DNA]</scope>
    <source>
        <strain evidence="4 5">JCM 6242</strain>
    </source>
</reference>
<comment type="similarity">
    <text evidence="1">Belongs to the Cu-Zn superoxide dismutase family.</text>
</comment>
<evidence type="ECO:0000256" key="1">
    <source>
        <dbReference type="ARBA" id="ARBA00010457"/>
    </source>
</evidence>